<evidence type="ECO:0000259" key="3">
    <source>
        <dbReference type="Pfam" id="PF16653"/>
    </source>
</evidence>
<feature type="region of interest" description="Disordered" evidence="1">
    <location>
        <begin position="160"/>
        <end position="188"/>
    </location>
</feature>
<dbReference type="EMBL" id="MZMZ02001604">
    <property type="protein sequence ID" value="RQM28858.1"/>
    <property type="molecule type" value="Genomic_DNA"/>
</dbReference>
<dbReference type="SUPFAM" id="SSF81324">
    <property type="entry name" value="Voltage-gated potassium channels"/>
    <property type="match status" value="1"/>
</dbReference>
<keyword evidence="2" id="KW-0812">Transmembrane</keyword>
<feature type="transmembrane region" description="Helical" evidence="2">
    <location>
        <begin position="243"/>
        <end position="262"/>
    </location>
</feature>
<dbReference type="GO" id="GO:0005249">
    <property type="term" value="F:voltage-gated potassium channel activity"/>
    <property type="evidence" value="ECO:0007669"/>
    <property type="project" value="TreeGrafter"/>
</dbReference>
<keyword evidence="2" id="KW-1133">Transmembrane helix</keyword>
<dbReference type="VEuPathDB" id="FungiDB:H257_15882"/>
<dbReference type="Proteomes" id="UP000284702">
    <property type="component" value="Unassembled WGS sequence"/>
</dbReference>
<feature type="transmembrane region" description="Helical" evidence="2">
    <location>
        <begin position="283"/>
        <end position="300"/>
    </location>
</feature>
<accession>A0A3R7Y2F5</accession>
<feature type="transmembrane region" description="Helical" evidence="2">
    <location>
        <begin position="203"/>
        <end position="223"/>
    </location>
</feature>
<keyword evidence="5" id="KW-1185">Reference proteome</keyword>
<evidence type="ECO:0000256" key="1">
    <source>
        <dbReference type="SAM" id="MobiDB-lite"/>
    </source>
</evidence>
<dbReference type="AlphaFoldDB" id="A0A3R7Y2F5"/>
<dbReference type="PANTHER" id="PTHR10217">
    <property type="entry name" value="VOLTAGE AND LIGAND GATED POTASSIUM CHANNEL"/>
    <property type="match status" value="1"/>
</dbReference>
<reference evidence="4" key="1">
    <citation type="submission" date="2018-07" db="EMBL/GenBank/DDBJ databases">
        <title>Annotation of Aphanomyces astaci genome assembly.</title>
        <authorList>
            <person name="Studholme D.J."/>
        </authorList>
    </citation>
    <scope>NUCLEOTIDE SEQUENCE [LARGE SCALE GENOMIC DNA]</scope>
    <source>
        <strain evidence="4">Pc</strain>
    </source>
</reference>
<evidence type="ECO:0000313" key="5">
    <source>
        <dbReference type="Proteomes" id="UP000284702"/>
    </source>
</evidence>
<keyword evidence="2" id="KW-0472">Membrane</keyword>
<name>A0A3R7Y2F5_APHAT</name>
<organism evidence="4 5">
    <name type="scientific">Aphanomyces astaci</name>
    <name type="common">Crayfish plague agent</name>
    <dbReference type="NCBI Taxonomy" id="112090"/>
    <lineage>
        <taxon>Eukaryota</taxon>
        <taxon>Sar</taxon>
        <taxon>Stramenopiles</taxon>
        <taxon>Oomycota</taxon>
        <taxon>Saprolegniomycetes</taxon>
        <taxon>Saprolegniales</taxon>
        <taxon>Verrucalvaceae</taxon>
        <taxon>Aphanomyces</taxon>
    </lineage>
</organism>
<gene>
    <name evidence="4" type="ORF">B5M09_009838</name>
</gene>
<evidence type="ECO:0000313" key="4">
    <source>
        <dbReference type="EMBL" id="RQM28858.1"/>
    </source>
</evidence>
<comment type="caution">
    <text evidence="4">The sequence shown here is derived from an EMBL/GenBank/DDBJ whole genome shotgun (WGS) entry which is preliminary data.</text>
</comment>
<proteinExistence type="predicted"/>
<dbReference type="PANTHER" id="PTHR10217:SF435">
    <property type="entry name" value="POTASSIUM VOLTAGE-GATED CHANNEL PROTEIN EAG"/>
    <property type="match status" value="1"/>
</dbReference>
<dbReference type="Gene3D" id="3.40.50.720">
    <property type="entry name" value="NAD(P)-binding Rossmann-like Domain"/>
    <property type="match status" value="1"/>
</dbReference>
<sequence length="306" mass="33926">MARSVGVTAGVVTQLVVNGKVLQKGILAPTTPDIYEPALEALAKEGITFVEKVTCRKSGSSRVSSVTGQHNRNQRVANVSSDTPMMQQRAVKVVPVPTVVVPSRRKSSQGSYKGRNLIGSDLSSRSFTVKTSWGLEARAKSIDPSFKAGDSLRKRVAKLESELVGQKGPRRRSPVSGADETADASSSPPWLPTIHHTSTVLRVWHVTLAFVIFYPMIYIPFNMGFNPTIQGTPWQTVDRVTDMLFVMDILVNFNVAFYESFPDDDQRHILLRYSTDRAAKDKFPTYALRCITFMVWLYPLEAAPFS</sequence>
<dbReference type="GO" id="GO:0005886">
    <property type="term" value="C:plasma membrane"/>
    <property type="evidence" value="ECO:0007669"/>
    <property type="project" value="TreeGrafter"/>
</dbReference>
<dbReference type="Pfam" id="PF16653">
    <property type="entry name" value="Sacchrp_dh_C"/>
    <property type="match status" value="1"/>
</dbReference>
<protein>
    <recommendedName>
        <fullName evidence="3">Saccharopine dehydrogenase-like C-terminal domain-containing protein</fullName>
    </recommendedName>
</protein>
<dbReference type="InterPro" id="IPR032095">
    <property type="entry name" value="Sacchrp_dh-like_C"/>
</dbReference>
<dbReference type="VEuPathDB" id="FungiDB:H257_15883"/>
<dbReference type="InterPro" id="IPR050818">
    <property type="entry name" value="KCNH_animal-type"/>
</dbReference>
<evidence type="ECO:0000256" key="2">
    <source>
        <dbReference type="SAM" id="Phobius"/>
    </source>
</evidence>
<feature type="domain" description="Saccharopine dehydrogenase-like C-terminal" evidence="3">
    <location>
        <begin position="1"/>
        <end position="47"/>
    </location>
</feature>
<dbReference type="GO" id="GO:0042391">
    <property type="term" value="P:regulation of membrane potential"/>
    <property type="evidence" value="ECO:0007669"/>
    <property type="project" value="TreeGrafter"/>
</dbReference>